<organism evidence="2 3">
    <name type="scientific">Yoonia phaeophyticola</name>
    <dbReference type="NCBI Taxonomy" id="3137369"/>
    <lineage>
        <taxon>Bacteria</taxon>
        <taxon>Pseudomonadati</taxon>
        <taxon>Pseudomonadota</taxon>
        <taxon>Alphaproteobacteria</taxon>
        <taxon>Rhodobacterales</taxon>
        <taxon>Paracoccaceae</taxon>
        <taxon>Yoonia</taxon>
    </lineage>
</organism>
<keyword evidence="1" id="KW-0812">Transmembrane</keyword>
<dbReference type="RefSeq" id="WP_341365794.1">
    <property type="nucleotide sequence ID" value="NZ_CP150951.2"/>
</dbReference>
<keyword evidence="1" id="KW-1133">Transmembrane helix</keyword>
<name>A0ABZ2V199_9RHOB</name>
<gene>
    <name evidence="2" type="ORF">AABB29_12215</name>
</gene>
<protein>
    <recommendedName>
        <fullName evidence="4">DUF4375 domain-containing protein</fullName>
    </recommendedName>
</protein>
<feature type="transmembrane region" description="Helical" evidence="1">
    <location>
        <begin position="21"/>
        <end position="42"/>
    </location>
</feature>
<evidence type="ECO:0008006" key="4">
    <source>
        <dbReference type="Google" id="ProtNLM"/>
    </source>
</evidence>
<dbReference type="Proteomes" id="UP001440612">
    <property type="component" value="Chromosome"/>
</dbReference>
<dbReference type="EMBL" id="CP150951">
    <property type="protein sequence ID" value="WZC47674.1"/>
    <property type="molecule type" value="Genomic_DNA"/>
</dbReference>
<proteinExistence type="predicted"/>
<evidence type="ECO:0000256" key="1">
    <source>
        <dbReference type="SAM" id="Phobius"/>
    </source>
</evidence>
<keyword evidence="3" id="KW-1185">Reference proteome</keyword>
<sequence length="233" mass="26339">MSEDRVRELLDNYTNAVFPPVLTYIGLYFIGIILVWMLFLFLRRNKHQSLSRRSAVNYDISVGPSDAILGITNPNMPAVAPPEDGRYFQTVLAYAQMKMTQGKPLMRIERTVMAEFAFLNRLLVTEGVAMLDDFTRGLPHKDYELRQVLQEIGAKPLADPVGEVVATYLHREQVIQELAALGAPREEALQHPELPSYDDAQRALDAVDAPNLFLQQADQFIANKYAWGTDRAD</sequence>
<keyword evidence="1" id="KW-0472">Membrane</keyword>
<accession>A0ABZ2V199</accession>
<evidence type="ECO:0000313" key="2">
    <source>
        <dbReference type="EMBL" id="WZC47674.1"/>
    </source>
</evidence>
<reference evidence="3" key="1">
    <citation type="submission" date="2024-04" db="EMBL/GenBank/DDBJ databases">
        <title>Phylogenomic analyses of a clade within the roseobacter group suggest taxonomic reassignments of species of the genera Aestuariivita, Citreicella, Loktanella, Nautella, Pelagibaca, Ruegeria, Thalassobius, Thiobacimonas and Tropicibacter, and the proposal o.</title>
        <authorList>
            <person name="Jeon C.O."/>
        </authorList>
    </citation>
    <scope>NUCLEOTIDE SEQUENCE [LARGE SCALE GENOMIC DNA]</scope>
    <source>
        <strain evidence="3">BS5-3</strain>
    </source>
</reference>
<evidence type="ECO:0000313" key="3">
    <source>
        <dbReference type="Proteomes" id="UP001440612"/>
    </source>
</evidence>